<evidence type="ECO:0000313" key="3">
    <source>
        <dbReference type="Proteomes" id="UP000178222"/>
    </source>
</evidence>
<feature type="domain" description="Transposase IS200-like" evidence="1">
    <location>
        <begin position="11"/>
        <end position="162"/>
    </location>
</feature>
<accession>A0A1G2RWA5</accession>
<reference evidence="2 3" key="1">
    <citation type="journal article" date="2016" name="Nat. Commun.">
        <title>Thousands of microbial genomes shed light on interconnected biogeochemical processes in an aquifer system.</title>
        <authorList>
            <person name="Anantharaman K."/>
            <person name="Brown C.T."/>
            <person name="Hug L.A."/>
            <person name="Sharon I."/>
            <person name="Castelle C.J."/>
            <person name="Probst A.J."/>
            <person name="Thomas B.C."/>
            <person name="Singh A."/>
            <person name="Wilkins M.J."/>
            <person name="Karaoz U."/>
            <person name="Brodie E.L."/>
            <person name="Williams K.H."/>
            <person name="Hubbard S.S."/>
            <person name="Banfield J.F."/>
        </authorList>
    </citation>
    <scope>NUCLEOTIDE SEQUENCE [LARGE SCALE GENOMIC DNA]</scope>
</reference>
<dbReference type="GO" id="GO:0006313">
    <property type="term" value="P:DNA transposition"/>
    <property type="evidence" value="ECO:0007669"/>
    <property type="project" value="InterPro"/>
</dbReference>
<dbReference type="PANTHER" id="PTHR34322:SF2">
    <property type="entry name" value="TRANSPOSASE IS200-LIKE DOMAIN-CONTAINING PROTEIN"/>
    <property type="match status" value="1"/>
</dbReference>
<evidence type="ECO:0000259" key="1">
    <source>
        <dbReference type="SMART" id="SM01321"/>
    </source>
</evidence>
<dbReference type="GO" id="GO:0004803">
    <property type="term" value="F:transposase activity"/>
    <property type="evidence" value="ECO:0007669"/>
    <property type="project" value="InterPro"/>
</dbReference>
<dbReference type="Proteomes" id="UP000178222">
    <property type="component" value="Unassembled WGS sequence"/>
</dbReference>
<comment type="caution">
    <text evidence="2">The sequence shown here is derived from an EMBL/GenBank/DDBJ whole genome shotgun (WGS) entry which is preliminary data.</text>
</comment>
<dbReference type="SMART" id="SM01321">
    <property type="entry name" value="Y1_Tnp"/>
    <property type="match status" value="1"/>
</dbReference>
<dbReference type="Pfam" id="PF01797">
    <property type="entry name" value="Y1_Tnp"/>
    <property type="match status" value="1"/>
</dbReference>
<organism evidence="2 3">
    <name type="scientific">Candidatus Wildermuthbacteria bacterium RIFCSPLOWO2_02_FULL_47_9c</name>
    <dbReference type="NCBI Taxonomy" id="1802466"/>
    <lineage>
        <taxon>Bacteria</taxon>
        <taxon>Candidatus Wildermuthiibacteriota</taxon>
    </lineage>
</organism>
<dbReference type="InterPro" id="IPR002686">
    <property type="entry name" value="Transposase_17"/>
</dbReference>
<protein>
    <recommendedName>
        <fullName evidence="1">Transposase IS200-like domain-containing protein</fullName>
    </recommendedName>
</protein>
<proteinExistence type="predicted"/>
<dbReference type="GO" id="GO:0003677">
    <property type="term" value="F:DNA binding"/>
    <property type="evidence" value="ECO:0007669"/>
    <property type="project" value="InterPro"/>
</dbReference>
<dbReference type="SUPFAM" id="SSF143422">
    <property type="entry name" value="Transposase IS200-like"/>
    <property type="match status" value="1"/>
</dbReference>
<dbReference type="EMBL" id="MHUL01000015">
    <property type="protein sequence ID" value="OHA77117.1"/>
    <property type="molecule type" value="Genomic_DNA"/>
</dbReference>
<dbReference type="InterPro" id="IPR036515">
    <property type="entry name" value="Transposase_17_sf"/>
</dbReference>
<dbReference type="AlphaFoldDB" id="A0A1G2RWA5"/>
<evidence type="ECO:0000313" key="2">
    <source>
        <dbReference type="EMBL" id="OHA77117.1"/>
    </source>
</evidence>
<dbReference type="PANTHER" id="PTHR34322">
    <property type="entry name" value="TRANSPOSASE, Y1_TNP DOMAIN-CONTAINING"/>
    <property type="match status" value="1"/>
</dbReference>
<dbReference type="Gene3D" id="3.30.70.1290">
    <property type="entry name" value="Transposase IS200-like"/>
    <property type="match status" value="1"/>
</dbReference>
<gene>
    <name evidence="2" type="ORF">A3J30_02255</name>
</gene>
<sequence>MPRNARKFKIEVGAFYHVVKRGVNRENIFRSKQDYSRFIFGLELFNSVQPINLWALLSRSGDSPSTESAIGVGKRVRRARENKGKPIAEIHAFCLMPNHIHLILREIREGGTSDFMRKLGGFSSYFNKRHNRTGPLFEGRFKAVPIQSDEQLANIFRYVHTNPVELWEPKWKEFQVENPREAIKKLESYRPSSYLDYIGKENSPPFITKDFFLEFFGGEKNCKLAVEDWIKFKAHGSAMETNMLE</sequence>
<name>A0A1G2RWA5_9BACT</name>